<name>A0A433XM15_9HYPH</name>
<dbReference type="SUPFAM" id="SSF52402">
    <property type="entry name" value="Adenine nucleotide alpha hydrolases-like"/>
    <property type="match status" value="2"/>
</dbReference>
<gene>
    <name evidence="3" type="ORF">EMQ25_03630</name>
</gene>
<dbReference type="PRINTS" id="PR01438">
    <property type="entry name" value="UNVRSLSTRESS"/>
</dbReference>
<reference evidence="3 4" key="1">
    <citation type="journal article" date="2016" name="Int. J. Syst. Evol. Microbiol.">
        <title>Arsenicitalea aurantiaca gen. nov., sp. nov., a new member of the family Hyphomicrobiaceae, isolated from high-arsenic sediment.</title>
        <authorList>
            <person name="Mu Y."/>
            <person name="Zhou L."/>
            <person name="Zeng X.C."/>
            <person name="Liu L."/>
            <person name="Pan Y."/>
            <person name="Chen X."/>
            <person name="Wang J."/>
            <person name="Li S."/>
            <person name="Li W.J."/>
            <person name="Wang Y."/>
        </authorList>
    </citation>
    <scope>NUCLEOTIDE SEQUENCE [LARGE SCALE GENOMIC DNA]</scope>
    <source>
        <strain evidence="3 4">42-50</strain>
    </source>
</reference>
<sequence length="285" mass="30890">MARRGRAIEEGSMPKDIVVRLDGSQDDETLLAHAEPIASQFGASILALQVNILPELQGMGYPVSAGLVQDIVEEARAEARTLRDTLKRRLDRLSVPAEHRLIELYSPAAGRVVSSEARAADLYIAPIHHPDAPDAAELAETVLFNAGRACLFVPRTTPQGQYRTILVGWNDSRESTRALAEAMPFLTRAENVVLCTASEHSSEAERREPAADIARHLARYGVNVEVRNLDGWADAGAALLNEAGRSGAQLIVSGAYGHSRFRQWVLGGVTRTLLNEAPVPVLVAH</sequence>
<feature type="domain" description="UspA" evidence="2">
    <location>
        <begin position="162"/>
        <end position="284"/>
    </location>
</feature>
<evidence type="ECO:0000256" key="1">
    <source>
        <dbReference type="ARBA" id="ARBA00008791"/>
    </source>
</evidence>
<protein>
    <submittedName>
        <fullName evidence="3">Universal stress protein</fullName>
    </submittedName>
</protein>
<proteinExistence type="inferred from homology"/>
<dbReference type="InterPro" id="IPR006015">
    <property type="entry name" value="Universal_stress_UspA"/>
</dbReference>
<comment type="similarity">
    <text evidence="1">Belongs to the universal stress protein A family.</text>
</comment>
<evidence type="ECO:0000259" key="2">
    <source>
        <dbReference type="Pfam" id="PF00582"/>
    </source>
</evidence>
<dbReference type="InterPro" id="IPR006016">
    <property type="entry name" value="UspA"/>
</dbReference>
<dbReference type="Gene3D" id="3.40.50.12370">
    <property type="match status" value="1"/>
</dbReference>
<accession>A0A433XM15</accession>
<dbReference type="AlphaFoldDB" id="A0A433XM15"/>
<dbReference type="EMBL" id="RZNJ01000001">
    <property type="protein sequence ID" value="RUT35054.1"/>
    <property type="molecule type" value="Genomic_DNA"/>
</dbReference>
<evidence type="ECO:0000313" key="4">
    <source>
        <dbReference type="Proteomes" id="UP000281547"/>
    </source>
</evidence>
<organism evidence="3 4">
    <name type="scientific">Arsenicitalea aurantiaca</name>
    <dbReference type="NCBI Taxonomy" id="1783274"/>
    <lineage>
        <taxon>Bacteria</taxon>
        <taxon>Pseudomonadati</taxon>
        <taxon>Pseudomonadota</taxon>
        <taxon>Alphaproteobacteria</taxon>
        <taxon>Hyphomicrobiales</taxon>
        <taxon>Devosiaceae</taxon>
        <taxon>Arsenicitalea</taxon>
    </lineage>
</organism>
<keyword evidence="4" id="KW-1185">Reference proteome</keyword>
<dbReference type="PANTHER" id="PTHR46268">
    <property type="entry name" value="STRESS RESPONSE PROTEIN NHAX"/>
    <property type="match status" value="1"/>
</dbReference>
<dbReference type="Proteomes" id="UP000281547">
    <property type="component" value="Unassembled WGS sequence"/>
</dbReference>
<comment type="caution">
    <text evidence="3">The sequence shown here is derived from an EMBL/GenBank/DDBJ whole genome shotgun (WGS) entry which is preliminary data.</text>
</comment>
<dbReference type="PANTHER" id="PTHR46268:SF15">
    <property type="entry name" value="UNIVERSAL STRESS PROTEIN HP_0031"/>
    <property type="match status" value="1"/>
</dbReference>
<dbReference type="Pfam" id="PF00582">
    <property type="entry name" value="Usp"/>
    <property type="match status" value="1"/>
</dbReference>
<evidence type="ECO:0000313" key="3">
    <source>
        <dbReference type="EMBL" id="RUT35054.1"/>
    </source>
</evidence>
<dbReference type="CDD" id="cd00293">
    <property type="entry name" value="USP-like"/>
    <property type="match status" value="1"/>
</dbReference>